<dbReference type="EMBL" id="JAGSOG010000080">
    <property type="protein sequence ID" value="MBR7835041.1"/>
    <property type="molecule type" value="Genomic_DNA"/>
</dbReference>
<feature type="transmembrane region" description="Helical" evidence="7">
    <location>
        <begin position="329"/>
        <end position="347"/>
    </location>
</feature>
<reference evidence="8" key="1">
    <citation type="submission" date="2021-04" db="EMBL/GenBank/DDBJ databases">
        <title>Genome based classification of Actinospica acidithermotolerans sp. nov., an actinobacterium isolated from an Indonesian hot spring.</title>
        <authorList>
            <person name="Kusuma A.B."/>
            <person name="Putra K.E."/>
            <person name="Nafisah S."/>
            <person name="Loh J."/>
            <person name="Nouioui I."/>
            <person name="Goodfellow M."/>
        </authorList>
    </citation>
    <scope>NUCLEOTIDE SEQUENCE</scope>
    <source>
        <strain evidence="8">CSCA 57</strain>
    </source>
</reference>
<comment type="caution">
    <text evidence="8">The sequence shown here is derived from an EMBL/GenBank/DDBJ whole genome shotgun (WGS) entry which is preliminary data.</text>
</comment>
<keyword evidence="9" id="KW-1185">Reference proteome</keyword>
<gene>
    <name evidence="8" type="ORF">KDL01_17330</name>
</gene>
<sequence length="438" mass="45867">MGETSVQAAPAPAPAGPGSLWRHRNFMLLWGGQSVSLVGSAVSTLALPLVALTVLKSSTFQIGALTAASGLPAVLFGLPAGAFVDRWRKRRLMIWCDLARALALGSVPVAAVAGRLTLAQLYAVAFVTGALAVFFDAAYQSYLPRLVTRQQLMQGNGKLSSSDGIALLVGPSLGGFLVGLVGAAKAVTADALSYLVSALSLALIREPEPERRPERRRPVRTIPAEVGQGLRYLMGDRLIRPVVLSNATGSFFLAALNALWMVYAVRNLDWSAHALGLVLGLGSLGGILGGFIAGPLTERFGVPRVMLAARLALAPGELVIPLAPRGLPGQAAVAAGFALVLVAGIMFNSTQRTFRQLVCPPALLGRLNASTRWLQWCLRLLGALGGGALATACGLRLTLFVASVGLFLTAVSLFVLTPLRRMRDLSGLEPGPETEAAR</sequence>
<dbReference type="Proteomes" id="UP000675781">
    <property type="component" value="Unassembled WGS sequence"/>
</dbReference>
<feature type="transmembrane region" description="Helical" evidence="7">
    <location>
        <begin position="270"/>
        <end position="293"/>
    </location>
</feature>
<comment type="subcellular location">
    <subcellularLocation>
        <location evidence="1">Cell membrane</location>
        <topology evidence="1">Multi-pass membrane protein</topology>
    </subcellularLocation>
</comment>
<evidence type="ECO:0000256" key="1">
    <source>
        <dbReference type="ARBA" id="ARBA00004651"/>
    </source>
</evidence>
<dbReference type="PANTHER" id="PTHR23513:SF6">
    <property type="entry name" value="MAJOR FACILITATOR SUPERFAMILY ASSOCIATED DOMAIN-CONTAINING PROTEIN"/>
    <property type="match status" value="1"/>
</dbReference>
<dbReference type="Gene3D" id="1.20.1250.20">
    <property type="entry name" value="MFS general substrate transporter like domains"/>
    <property type="match status" value="1"/>
</dbReference>
<dbReference type="AlphaFoldDB" id="A0A941EQ10"/>
<keyword evidence="5 7" id="KW-1133">Transmembrane helix</keyword>
<evidence type="ECO:0000313" key="8">
    <source>
        <dbReference type="EMBL" id="MBR7835041.1"/>
    </source>
</evidence>
<dbReference type="CDD" id="cd06173">
    <property type="entry name" value="MFS_MefA_like"/>
    <property type="match status" value="1"/>
</dbReference>
<dbReference type="InterPro" id="IPR036259">
    <property type="entry name" value="MFS_trans_sf"/>
</dbReference>
<keyword evidence="2" id="KW-0813">Transport</keyword>
<dbReference type="SUPFAM" id="SSF103473">
    <property type="entry name" value="MFS general substrate transporter"/>
    <property type="match status" value="1"/>
</dbReference>
<feature type="transmembrane region" description="Helical" evidence="7">
    <location>
        <begin position="242"/>
        <end position="264"/>
    </location>
</feature>
<dbReference type="RefSeq" id="WP_212529556.1">
    <property type="nucleotide sequence ID" value="NZ_JAGSOG010000080.1"/>
</dbReference>
<dbReference type="Pfam" id="PF05977">
    <property type="entry name" value="MFS_3"/>
    <property type="match status" value="1"/>
</dbReference>
<evidence type="ECO:0000256" key="6">
    <source>
        <dbReference type="ARBA" id="ARBA00023136"/>
    </source>
</evidence>
<organism evidence="8 9">
    <name type="scientific">Actinospica durhamensis</name>
    <dbReference type="NCBI Taxonomy" id="1508375"/>
    <lineage>
        <taxon>Bacteria</taxon>
        <taxon>Bacillati</taxon>
        <taxon>Actinomycetota</taxon>
        <taxon>Actinomycetes</taxon>
        <taxon>Catenulisporales</taxon>
        <taxon>Actinospicaceae</taxon>
        <taxon>Actinospica</taxon>
    </lineage>
</organism>
<feature type="transmembrane region" description="Helical" evidence="7">
    <location>
        <begin position="397"/>
        <end position="416"/>
    </location>
</feature>
<evidence type="ECO:0000256" key="7">
    <source>
        <dbReference type="SAM" id="Phobius"/>
    </source>
</evidence>
<name>A0A941EQ10_9ACTN</name>
<evidence type="ECO:0000256" key="3">
    <source>
        <dbReference type="ARBA" id="ARBA00022475"/>
    </source>
</evidence>
<keyword evidence="6 7" id="KW-0472">Membrane</keyword>
<keyword evidence="4 7" id="KW-0812">Transmembrane</keyword>
<keyword evidence="3" id="KW-1003">Cell membrane</keyword>
<dbReference type="PANTHER" id="PTHR23513">
    <property type="entry name" value="INTEGRAL MEMBRANE EFFLUX PROTEIN-RELATED"/>
    <property type="match status" value="1"/>
</dbReference>
<accession>A0A941EQ10</accession>
<dbReference type="InterPro" id="IPR010290">
    <property type="entry name" value="TM_effector"/>
</dbReference>
<feature type="transmembrane region" description="Helical" evidence="7">
    <location>
        <begin position="28"/>
        <end position="54"/>
    </location>
</feature>
<feature type="transmembrane region" description="Helical" evidence="7">
    <location>
        <begin position="119"/>
        <end position="143"/>
    </location>
</feature>
<feature type="transmembrane region" description="Helical" evidence="7">
    <location>
        <begin position="60"/>
        <end position="80"/>
    </location>
</feature>
<feature type="transmembrane region" description="Helical" evidence="7">
    <location>
        <begin position="164"/>
        <end position="185"/>
    </location>
</feature>
<evidence type="ECO:0000313" key="9">
    <source>
        <dbReference type="Proteomes" id="UP000675781"/>
    </source>
</evidence>
<evidence type="ECO:0000256" key="4">
    <source>
        <dbReference type="ARBA" id="ARBA00022692"/>
    </source>
</evidence>
<evidence type="ECO:0000256" key="5">
    <source>
        <dbReference type="ARBA" id="ARBA00022989"/>
    </source>
</evidence>
<evidence type="ECO:0000256" key="2">
    <source>
        <dbReference type="ARBA" id="ARBA00022448"/>
    </source>
</evidence>
<protein>
    <submittedName>
        <fullName evidence="8">MFS transporter</fullName>
    </submittedName>
</protein>
<proteinExistence type="predicted"/>
<dbReference type="GO" id="GO:0005886">
    <property type="term" value="C:plasma membrane"/>
    <property type="evidence" value="ECO:0007669"/>
    <property type="project" value="UniProtKB-SubCell"/>
</dbReference>